<dbReference type="EMBL" id="AXCN02000871">
    <property type="status" value="NOT_ANNOTATED_CDS"/>
    <property type="molecule type" value="Genomic_DNA"/>
</dbReference>
<keyword evidence="2" id="KW-1185">Reference proteome</keyword>
<reference evidence="1" key="2">
    <citation type="submission" date="2020-05" db="UniProtKB">
        <authorList>
            <consortium name="EnsemblMetazoa"/>
        </authorList>
    </citation>
    <scope>IDENTIFICATION</scope>
    <source>
        <strain evidence="1">FAR1</strain>
    </source>
</reference>
<sequence length="111" mass="11959">MNKPFHWPNSGQSAPFVDTTALAVGGTAAFVESISTSVAIGGTIGSGPVSELSFSRVTLEVDSRRLLLALLLCDEGAECDDDLRLPACSLPSWREGLWDDDFRLDDDDELE</sequence>
<accession>A0A182QRC9</accession>
<dbReference type="VEuPathDB" id="VectorBase:AFAF015336"/>
<dbReference type="EnsemblMetazoa" id="AFAF015336-RA">
    <property type="protein sequence ID" value="AFAF015336-PA"/>
    <property type="gene ID" value="AFAF015336"/>
</dbReference>
<protein>
    <submittedName>
        <fullName evidence="1">Uncharacterized protein</fullName>
    </submittedName>
</protein>
<name>A0A182QRC9_9DIPT</name>
<organism evidence="1 2">
    <name type="scientific">Anopheles farauti</name>
    <dbReference type="NCBI Taxonomy" id="69004"/>
    <lineage>
        <taxon>Eukaryota</taxon>
        <taxon>Metazoa</taxon>
        <taxon>Ecdysozoa</taxon>
        <taxon>Arthropoda</taxon>
        <taxon>Hexapoda</taxon>
        <taxon>Insecta</taxon>
        <taxon>Pterygota</taxon>
        <taxon>Neoptera</taxon>
        <taxon>Endopterygota</taxon>
        <taxon>Diptera</taxon>
        <taxon>Nematocera</taxon>
        <taxon>Culicoidea</taxon>
        <taxon>Culicidae</taxon>
        <taxon>Anophelinae</taxon>
        <taxon>Anopheles</taxon>
    </lineage>
</organism>
<dbReference type="AlphaFoldDB" id="A0A182QRC9"/>
<reference evidence="2" key="1">
    <citation type="submission" date="2014-01" db="EMBL/GenBank/DDBJ databases">
        <title>The Genome Sequence of Anopheles farauti FAR1 (V2).</title>
        <authorList>
            <consortium name="The Broad Institute Genomics Platform"/>
            <person name="Neafsey D.E."/>
            <person name="Besansky N."/>
            <person name="Howell P."/>
            <person name="Walton C."/>
            <person name="Young S.K."/>
            <person name="Zeng Q."/>
            <person name="Gargeya S."/>
            <person name="Fitzgerald M."/>
            <person name="Haas B."/>
            <person name="Abouelleil A."/>
            <person name="Allen A.W."/>
            <person name="Alvarado L."/>
            <person name="Arachchi H.M."/>
            <person name="Berlin A.M."/>
            <person name="Chapman S.B."/>
            <person name="Gainer-Dewar J."/>
            <person name="Goldberg J."/>
            <person name="Griggs A."/>
            <person name="Gujja S."/>
            <person name="Hansen M."/>
            <person name="Howarth C."/>
            <person name="Imamovic A."/>
            <person name="Ireland A."/>
            <person name="Larimer J."/>
            <person name="McCowan C."/>
            <person name="Murphy C."/>
            <person name="Pearson M."/>
            <person name="Poon T.W."/>
            <person name="Priest M."/>
            <person name="Roberts A."/>
            <person name="Saif S."/>
            <person name="Shea T."/>
            <person name="Sisk P."/>
            <person name="Sykes S."/>
            <person name="Wortman J."/>
            <person name="Nusbaum C."/>
            <person name="Birren B."/>
        </authorList>
    </citation>
    <scope>NUCLEOTIDE SEQUENCE [LARGE SCALE GENOMIC DNA]</scope>
    <source>
        <strain evidence="2">FAR1</strain>
    </source>
</reference>
<dbReference type="Proteomes" id="UP000075886">
    <property type="component" value="Unassembled WGS sequence"/>
</dbReference>
<proteinExistence type="predicted"/>
<evidence type="ECO:0000313" key="1">
    <source>
        <dbReference type="EnsemblMetazoa" id="AFAF015336-PA"/>
    </source>
</evidence>
<evidence type="ECO:0000313" key="2">
    <source>
        <dbReference type="Proteomes" id="UP000075886"/>
    </source>
</evidence>